<reference evidence="8" key="3">
    <citation type="submission" date="2014-08" db="EMBL/GenBank/DDBJ databases">
        <authorList>
            <person name="Moulin L."/>
        </authorList>
    </citation>
    <scope>NUCLEOTIDE SEQUENCE [LARGE SCALE GENOMIC DNA]</scope>
</reference>
<evidence type="ECO:0000256" key="3">
    <source>
        <dbReference type="HAMAP-Rule" id="MF_00649"/>
    </source>
</evidence>
<comment type="subunit">
    <text evidence="3">Interacts with GyrB.</text>
</comment>
<dbReference type="NCBIfam" id="NF002362">
    <property type="entry name" value="PRK01343.1"/>
    <property type="match status" value="1"/>
</dbReference>
<evidence type="ECO:0000256" key="1">
    <source>
        <dbReference type="ARBA" id="ARBA00022723"/>
    </source>
</evidence>
<dbReference type="EMBL" id="CCND01000023">
    <property type="protein sequence ID" value="CDX60228.1"/>
    <property type="molecule type" value="Genomic_DNA"/>
</dbReference>
<dbReference type="HAMAP" id="MF_00649">
    <property type="entry name" value="DNA_gyrase_inhibitor_YacG"/>
    <property type="match status" value="1"/>
</dbReference>
<evidence type="ECO:0000313" key="10">
    <source>
        <dbReference type="Proteomes" id="UP000182888"/>
    </source>
</evidence>
<keyword evidence="2 3" id="KW-0862">Zinc</keyword>
<dbReference type="Proteomes" id="UP000046373">
    <property type="component" value="Unassembled WGS sequence"/>
</dbReference>
<feature type="binding site" evidence="3">
    <location>
        <position position="35"/>
    </location>
    <ligand>
        <name>Zn(2+)</name>
        <dbReference type="ChEBI" id="CHEBI:29105"/>
    </ligand>
</feature>
<dbReference type="Proteomes" id="UP000045285">
    <property type="component" value="Unassembled WGS sequence"/>
</dbReference>
<evidence type="ECO:0000313" key="6">
    <source>
        <dbReference type="EMBL" id="CDX42935.1"/>
    </source>
</evidence>
<dbReference type="GO" id="GO:0006355">
    <property type="term" value="P:regulation of DNA-templated transcription"/>
    <property type="evidence" value="ECO:0007669"/>
    <property type="project" value="InterPro"/>
</dbReference>
<reference evidence="10" key="4">
    <citation type="submission" date="2014-08" db="EMBL/GenBank/DDBJ databases">
        <authorList>
            <person name="Edwards T."/>
        </authorList>
    </citation>
    <scope>NUCLEOTIDE SEQUENCE [LARGE SCALE GENOMIC DNA]</scope>
</reference>
<gene>
    <name evidence="3 6" type="primary">yacG</name>
    <name evidence="7" type="ORF">MPL1032_30112</name>
    <name evidence="5" type="ORF">MPL3356_310037</name>
    <name evidence="6" type="ORF">MPLDJ20_60051</name>
</gene>
<evidence type="ECO:0000313" key="5">
    <source>
        <dbReference type="EMBL" id="CDX20202.1"/>
    </source>
</evidence>
<feature type="binding site" evidence="3">
    <location>
        <position position="19"/>
    </location>
    <ligand>
        <name>Zn(2+)</name>
        <dbReference type="ChEBI" id="CHEBI:29105"/>
    </ligand>
</feature>
<reference evidence="7" key="1">
    <citation type="submission" date="2014-08" db="EMBL/GenBank/DDBJ databases">
        <title>DNA barcoding of Bradysia (Diptera: Sciaridae) for detection of the immature stages on agricultural crops.</title>
        <authorList>
            <person name="Shin S."/>
            <person name="Jung S."/>
            <person name="Heller K."/>
            <person name="Menzel F."/>
            <person name="Hong T.-K."/>
            <person name="Lee H."/>
            <person name="Lee S."/>
        </authorList>
    </citation>
    <scope>NUCLEOTIDE SEQUENCE</scope>
</reference>
<dbReference type="GO" id="GO:0008657">
    <property type="term" value="F:DNA topoisomerase type II (double strand cut, ATP-hydrolyzing) inhibitor activity"/>
    <property type="evidence" value="ECO:0007669"/>
    <property type="project" value="UniProtKB-UniRule"/>
</dbReference>
<dbReference type="EMBL" id="CCNB01000043">
    <property type="protein sequence ID" value="CDX42935.1"/>
    <property type="molecule type" value="Genomic_DNA"/>
</dbReference>
<dbReference type="GO" id="GO:0008270">
    <property type="term" value="F:zinc ion binding"/>
    <property type="evidence" value="ECO:0007669"/>
    <property type="project" value="UniProtKB-UniRule"/>
</dbReference>
<feature type="binding site" evidence="3">
    <location>
        <position position="16"/>
    </location>
    <ligand>
        <name>Zn(2+)</name>
        <dbReference type="ChEBI" id="CHEBI:29105"/>
    </ligand>
</feature>
<evidence type="ECO:0000256" key="2">
    <source>
        <dbReference type="ARBA" id="ARBA00022833"/>
    </source>
</evidence>
<evidence type="ECO:0000313" key="7">
    <source>
        <dbReference type="EMBL" id="CDX60228.1"/>
    </source>
</evidence>
<dbReference type="Proteomes" id="UP000182888">
    <property type="component" value="Unassembled WGS sequence"/>
</dbReference>
<feature type="region of interest" description="Disordered" evidence="4">
    <location>
        <begin position="1"/>
        <end position="23"/>
    </location>
</feature>
<protein>
    <recommendedName>
        <fullName evidence="3">DNA gyrase inhibitor YacG</fullName>
    </recommendedName>
</protein>
<dbReference type="AlphaFoldDB" id="A0A090FML6"/>
<comment type="function">
    <text evidence="3">Inhibits all the catalytic activities of DNA gyrase by preventing its interaction with DNA. Acts by binding directly to the C-terminal domain of GyrB, which probably disrupts DNA binding by the gyrase.</text>
</comment>
<dbReference type="EMBL" id="CCMZ01000025">
    <property type="protein sequence ID" value="CDX20202.1"/>
    <property type="molecule type" value="Genomic_DNA"/>
</dbReference>
<sequence>MSSGDKVTPLRPKRPCPECGKPSAREHYPFCSARCKDIDLNRWLKGAYVIPGRDGEEEEDDAPKPSPSPKDED</sequence>
<comment type="similarity">
    <text evidence="3">Belongs to the DNA gyrase inhibitor YacG family.</text>
</comment>
<evidence type="ECO:0000313" key="9">
    <source>
        <dbReference type="Proteomes" id="UP000046373"/>
    </source>
</evidence>
<name>A0A090FML6_MESPL</name>
<dbReference type="PANTHER" id="PTHR36150">
    <property type="entry name" value="DNA GYRASE INHIBITOR YACG"/>
    <property type="match status" value="1"/>
</dbReference>
<dbReference type="InterPro" id="IPR013088">
    <property type="entry name" value="Znf_NHR/GATA"/>
</dbReference>
<dbReference type="InterPro" id="IPR005584">
    <property type="entry name" value="DNA_gyrase_inhibitor_YacG"/>
</dbReference>
<feature type="compositionally biased region" description="Pro residues" evidence="4">
    <location>
        <begin position="64"/>
        <end position="73"/>
    </location>
</feature>
<feature type="binding site" evidence="3">
    <location>
        <position position="31"/>
    </location>
    <ligand>
        <name>Zn(2+)</name>
        <dbReference type="ChEBI" id="CHEBI:29105"/>
    </ligand>
</feature>
<evidence type="ECO:0000256" key="4">
    <source>
        <dbReference type="SAM" id="MobiDB-lite"/>
    </source>
</evidence>
<keyword evidence="1 3" id="KW-0479">Metal-binding</keyword>
<evidence type="ECO:0000313" key="8">
    <source>
        <dbReference type="Proteomes" id="UP000045285"/>
    </source>
</evidence>
<accession>A0A090FML6</accession>
<comment type="cofactor">
    <cofactor evidence="3">
        <name>Zn(2+)</name>
        <dbReference type="ChEBI" id="CHEBI:29105"/>
    </cofactor>
    <text evidence="3">Binds 1 zinc ion.</text>
</comment>
<feature type="region of interest" description="Disordered" evidence="4">
    <location>
        <begin position="49"/>
        <end position="73"/>
    </location>
</feature>
<dbReference type="Gene3D" id="3.30.50.10">
    <property type="entry name" value="Erythroid Transcription Factor GATA-1, subunit A"/>
    <property type="match status" value="1"/>
</dbReference>
<dbReference type="PANTHER" id="PTHR36150:SF1">
    <property type="entry name" value="DNA GYRASE INHIBITOR YACG"/>
    <property type="match status" value="1"/>
</dbReference>
<proteinExistence type="inferred from homology"/>
<reference evidence="6 9" key="2">
    <citation type="submission" date="2014-08" db="EMBL/GenBank/DDBJ databases">
        <authorList>
            <person name="Moulin Lionel"/>
        </authorList>
    </citation>
    <scope>NUCLEOTIDE SEQUENCE [LARGE SCALE GENOMIC DNA]</scope>
</reference>
<keyword evidence="8" id="KW-1185">Reference proteome</keyword>
<organism evidence="6 9">
    <name type="scientific">Mesorhizobium plurifarium</name>
    <dbReference type="NCBI Taxonomy" id="69974"/>
    <lineage>
        <taxon>Bacteria</taxon>
        <taxon>Pseudomonadati</taxon>
        <taxon>Pseudomonadota</taxon>
        <taxon>Alphaproteobacteria</taxon>
        <taxon>Hyphomicrobiales</taxon>
        <taxon>Phyllobacteriaceae</taxon>
        <taxon>Mesorhizobium</taxon>
    </lineage>
</organism>
<dbReference type="SUPFAM" id="SSF57716">
    <property type="entry name" value="Glucocorticoid receptor-like (DNA-binding domain)"/>
    <property type="match status" value="1"/>
</dbReference>
<dbReference type="Pfam" id="PF03884">
    <property type="entry name" value="YacG"/>
    <property type="match status" value="1"/>
</dbReference>
<dbReference type="STRING" id="69974.MPLDJ20_60051"/>